<keyword evidence="2" id="KW-1185">Reference proteome</keyword>
<name>A0A1Q9DPL0_SYMMI</name>
<reference evidence="1 2" key="1">
    <citation type="submission" date="2016-02" db="EMBL/GenBank/DDBJ databases">
        <title>Genome analysis of coral dinoflagellate symbionts highlights evolutionary adaptations to a symbiotic lifestyle.</title>
        <authorList>
            <person name="Aranda M."/>
            <person name="Li Y."/>
            <person name="Liew Y.J."/>
            <person name="Baumgarten S."/>
            <person name="Simakov O."/>
            <person name="Wilson M."/>
            <person name="Piel J."/>
            <person name="Ashoor H."/>
            <person name="Bougouffa S."/>
            <person name="Bajic V.B."/>
            <person name="Ryu T."/>
            <person name="Ravasi T."/>
            <person name="Bayer T."/>
            <person name="Micklem G."/>
            <person name="Kim H."/>
            <person name="Bhak J."/>
            <person name="Lajeunesse T.C."/>
            <person name="Voolstra C.R."/>
        </authorList>
    </citation>
    <scope>NUCLEOTIDE SEQUENCE [LARGE SCALE GENOMIC DNA]</scope>
    <source>
        <strain evidence="1 2">CCMP2467</strain>
    </source>
</reference>
<dbReference type="OrthoDB" id="440984at2759"/>
<sequence>MLDETFVERVSEEPAELVDVRVRVVLLSGHVQELCCRKMDTVSELRRKVSQKLGLTEGKACKLLDPQGTCLPDDWLAEELHDAVLTGVLVRVARFRLSPPDDFGSLCVEGFGDMSAKYMEIKNGGQMAMNRDQQDGRAELEDAFSDGDLPVQLLVSMPASSGYAHFIYVRRGSNVATVEANKEDLYSVTLDSQNMTVEVGQGADRKTCVKLPKGGCSYRSVRYDWAFMFTKPVRLP</sequence>
<dbReference type="EMBL" id="LSRX01000445">
    <property type="protein sequence ID" value="OLP97110.1"/>
    <property type="molecule type" value="Genomic_DNA"/>
</dbReference>
<evidence type="ECO:0008006" key="3">
    <source>
        <dbReference type="Google" id="ProtNLM"/>
    </source>
</evidence>
<evidence type="ECO:0000313" key="2">
    <source>
        <dbReference type="Proteomes" id="UP000186817"/>
    </source>
</evidence>
<organism evidence="1 2">
    <name type="scientific">Symbiodinium microadriaticum</name>
    <name type="common">Dinoflagellate</name>
    <name type="synonym">Zooxanthella microadriatica</name>
    <dbReference type="NCBI Taxonomy" id="2951"/>
    <lineage>
        <taxon>Eukaryota</taxon>
        <taxon>Sar</taxon>
        <taxon>Alveolata</taxon>
        <taxon>Dinophyceae</taxon>
        <taxon>Suessiales</taxon>
        <taxon>Symbiodiniaceae</taxon>
        <taxon>Symbiodinium</taxon>
    </lineage>
</organism>
<proteinExistence type="predicted"/>
<dbReference type="AlphaFoldDB" id="A0A1Q9DPL0"/>
<comment type="caution">
    <text evidence="1">The sequence shown here is derived from an EMBL/GenBank/DDBJ whole genome shotgun (WGS) entry which is preliminary data.</text>
</comment>
<dbReference type="Proteomes" id="UP000186817">
    <property type="component" value="Unassembled WGS sequence"/>
</dbReference>
<protein>
    <recommendedName>
        <fullName evidence="3">Ubiquitin-like domain-containing protein</fullName>
    </recommendedName>
</protein>
<accession>A0A1Q9DPL0</accession>
<evidence type="ECO:0000313" key="1">
    <source>
        <dbReference type="EMBL" id="OLP97110.1"/>
    </source>
</evidence>
<gene>
    <name evidence="1" type="ORF">AK812_SmicGene20592</name>
</gene>